<dbReference type="Proteomes" id="UP000094236">
    <property type="component" value="Unassembled WGS sequence"/>
</dbReference>
<accession>A0A1E4U1F2</accession>
<dbReference type="InterPro" id="IPR021848">
    <property type="entry name" value="HODM_asu-like"/>
</dbReference>
<feature type="non-terminal residue" evidence="1">
    <location>
        <position position="340"/>
    </location>
</feature>
<dbReference type="AlphaFoldDB" id="A0A1E4U1F2"/>
<name>A0A1E4U1F2_PACTA</name>
<dbReference type="Pfam" id="PF11927">
    <property type="entry name" value="HODM_asu-like"/>
    <property type="match status" value="1"/>
</dbReference>
<dbReference type="STRING" id="669874.A0A1E4U1F2"/>
<organism evidence="1 2">
    <name type="scientific">Pachysolen tannophilus NRRL Y-2460</name>
    <dbReference type="NCBI Taxonomy" id="669874"/>
    <lineage>
        <taxon>Eukaryota</taxon>
        <taxon>Fungi</taxon>
        <taxon>Dikarya</taxon>
        <taxon>Ascomycota</taxon>
        <taxon>Saccharomycotina</taxon>
        <taxon>Pichiomycetes</taxon>
        <taxon>Pachysolenaceae</taxon>
        <taxon>Pachysolen</taxon>
    </lineage>
</organism>
<dbReference type="EMBL" id="KV454011">
    <property type="protein sequence ID" value="ODV97835.1"/>
    <property type="molecule type" value="Genomic_DNA"/>
</dbReference>
<protein>
    <recommendedName>
        <fullName evidence="3">DUF3445 domain-containing protein</fullName>
    </recommendedName>
</protein>
<evidence type="ECO:0000313" key="1">
    <source>
        <dbReference type="EMBL" id="ODV97835.1"/>
    </source>
</evidence>
<feature type="non-terminal residue" evidence="1">
    <location>
        <position position="1"/>
    </location>
</feature>
<proteinExistence type="predicted"/>
<evidence type="ECO:0008006" key="3">
    <source>
        <dbReference type="Google" id="ProtNLM"/>
    </source>
</evidence>
<sequence>SRKNSHEASGLLYQSKLYEAPNITAVDPDFDWEQEEEVKYRPMKNGTYKMTMAIRRLEAEDHFIIDKKYLIKTNVRATLLEENRDQVVFCEAVCHPAIREWYDYVVDFLVKRYPMIFHEKSEGVVYNQIREESFPKKSNSVDDVIDLLSILGRNIEDDFVILLKNEKDEEYILRGGNFLFPAGFNPKKLLGSPLTSIHLPVPQYTEKLQLAMNKFFNRINSSQYVVRNNWSIQTHDKIHDLGLNHGKPGQDISKIEKLKPEFLDFNKVFLRSERQVLTRLPKTKAVVMSIKTYFTPLIKLREEENMSEVLCNAIDGLPDDLAIYKNKIKWGEAVKAYMKR</sequence>
<reference evidence="2" key="1">
    <citation type="submission" date="2016-05" db="EMBL/GenBank/DDBJ databases">
        <title>Comparative genomics of biotechnologically important yeasts.</title>
        <authorList>
            <consortium name="DOE Joint Genome Institute"/>
            <person name="Riley R."/>
            <person name="Haridas S."/>
            <person name="Wolfe K.H."/>
            <person name="Lopes M.R."/>
            <person name="Hittinger C.T."/>
            <person name="Goker M."/>
            <person name="Salamov A."/>
            <person name="Wisecaver J."/>
            <person name="Long T.M."/>
            <person name="Aerts A.L."/>
            <person name="Barry K."/>
            <person name="Choi C."/>
            <person name="Clum A."/>
            <person name="Coughlan A.Y."/>
            <person name="Deshpande S."/>
            <person name="Douglass A.P."/>
            <person name="Hanson S.J."/>
            <person name="Klenk H.-P."/>
            <person name="Labutti K."/>
            <person name="Lapidus A."/>
            <person name="Lindquist E."/>
            <person name="Lipzen A."/>
            <person name="Meier-Kolthoff J.P."/>
            <person name="Ohm R.A."/>
            <person name="Otillar R.P."/>
            <person name="Pangilinan J."/>
            <person name="Peng Y."/>
            <person name="Rokas A."/>
            <person name="Rosa C.A."/>
            <person name="Scheuner C."/>
            <person name="Sibirny A.A."/>
            <person name="Slot J.C."/>
            <person name="Stielow J.B."/>
            <person name="Sun H."/>
            <person name="Kurtzman C.P."/>
            <person name="Blackwell M."/>
            <person name="Grigoriev I.V."/>
            <person name="Jeffries T.W."/>
        </authorList>
    </citation>
    <scope>NUCLEOTIDE SEQUENCE [LARGE SCALE GENOMIC DNA]</scope>
    <source>
        <strain evidence="2">NRRL Y-2460</strain>
    </source>
</reference>
<keyword evidence="2" id="KW-1185">Reference proteome</keyword>
<evidence type="ECO:0000313" key="2">
    <source>
        <dbReference type="Proteomes" id="UP000094236"/>
    </source>
</evidence>
<gene>
    <name evidence="1" type="ORF">PACTADRAFT_20862</name>
</gene>
<dbReference type="OrthoDB" id="5043642at2759"/>